<proteinExistence type="inferred from homology"/>
<organism evidence="6 7">
    <name type="scientific">Adiantum capillus-veneris</name>
    <name type="common">Maidenhair fern</name>
    <dbReference type="NCBI Taxonomy" id="13818"/>
    <lineage>
        <taxon>Eukaryota</taxon>
        <taxon>Viridiplantae</taxon>
        <taxon>Streptophyta</taxon>
        <taxon>Embryophyta</taxon>
        <taxon>Tracheophyta</taxon>
        <taxon>Polypodiopsida</taxon>
        <taxon>Polypodiidae</taxon>
        <taxon>Polypodiales</taxon>
        <taxon>Pteridineae</taxon>
        <taxon>Pteridaceae</taxon>
        <taxon>Vittarioideae</taxon>
        <taxon>Adiantum</taxon>
    </lineage>
</organism>
<dbReference type="InterPro" id="IPR033658">
    <property type="entry name" value="GRX_PICOT-like"/>
</dbReference>
<keyword evidence="4" id="KW-0411">Iron-sulfur</keyword>
<keyword evidence="2" id="KW-0479">Metal-binding</keyword>
<accession>A0A9D4ZNG0</accession>
<dbReference type="InterPro" id="IPR004480">
    <property type="entry name" value="Monothiol_GRX-rel"/>
</dbReference>
<dbReference type="PROSITE" id="PS51354">
    <property type="entry name" value="GLUTAREDOXIN_2"/>
    <property type="match status" value="1"/>
</dbReference>
<evidence type="ECO:0000256" key="4">
    <source>
        <dbReference type="ARBA" id="ARBA00023014"/>
    </source>
</evidence>
<protein>
    <recommendedName>
        <fullName evidence="5">Glutaredoxin domain-containing protein</fullName>
    </recommendedName>
</protein>
<dbReference type="GO" id="GO:0005759">
    <property type="term" value="C:mitochondrial matrix"/>
    <property type="evidence" value="ECO:0007669"/>
    <property type="project" value="TreeGrafter"/>
</dbReference>
<dbReference type="CDD" id="cd03028">
    <property type="entry name" value="GRX_PICOT_like"/>
    <property type="match status" value="1"/>
</dbReference>
<gene>
    <name evidence="6" type="ORF">GOP47_0005290</name>
</gene>
<dbReference type="Pfam" id="PF00462">
    <property type="entry name" value="Glutaredoxin"/>
    <property type="match status" value="1"/>
</dbReference>
<dbReference type="PANTHER" id="PTHR10293:SF45">
    <property type="entry name" value="BIFUNCTIONAL MONOTHIOL GLUTAREDOXIN-S16, CHLOROPLASTIC"/>
    <property type="match status" value="1"/>
</dbReference>
<dbReference type="Gene3D" id="3.40.30.10">
    <property type="entry name" value="Glutaredoxin"/>
    <property type="match status" value="1"/>
</dbReference>
<dbReference type="OrthoDB" id="415696at2759"/>
<dbReference type="GO" id="GO:0046872">
    <property type="term" value="F:metal ion binding"/>
    <property type="evidence" value="ECO:0007669"/>
    <property type="project" value="UniProtKB-KW"/>
</dbReference>
<dbReference type="SUPFAM" id="SSF52833">
    <property type="entry name" value="Thioredoxin-like"/>
    <property type="match status" value="1"/>
</dbReference>
<evidence type="ECO:0000256" key="2">
    <source>
        <dbReference type="ARBA" id="ARBA00022723"/>
    </source>
</evidence>
<dbReference type="AlphaFoldDB" id="A0A9D4ZNG0"/>
<keyword evidence="3" id="KW-0408">Iron</keyword>
<dbReference type="InterPro" id="IPR036249">
    <property type="entry name" value="Thioredoxin-like_sf"/>
</dbReference>
<dbReference type="PANTHER" id="PTHR10293">
    <property type="entry name" value="GLUTAREDOXIN FAMILY MEMBER"/>
    <property type="match status" value="1"/>
</dbReference>
<reference evidence="6 7" key="1">
    <citation type="submission" date="2021-01" db="EMBL/GenBank/DDBJ databases">
        <title>Adiantum capillus-veneris genome.</title>
        <authorList>
            <person name="Fang Y."/>
            <person name="Liao Q."/>
        </authorList>
    </citation>
    <scope>NUCLEOTIDE SEQUENCE [LARGE SCALE GENOMIC DNA]</scope>
    <source>
        <strain evidence="6">H3</strain>
        <tissue evidence="6">Leaf</tissue>
    </source>
</reference>
<dbReference type="EMBL" id="JABFUD020000005">
    <property type="protein sequence ID" value="KAI5079811.1"/>
    <property type="molecule type" value="Genomic_DNA"/>
</dbReference>
<name>A0A9D4ZNG0_ADICA</name>
<evidence type="ECO:0000313" key="6">
    <source>
        <dbReference type="EMBL" id="KAI5079811.1"/>
    </source>
</evidence>
<dbReference type="Proteomes" id="UP000886520">
    <property type="component" value="Chromosome 5"/>
</dbReference>
<evidence type="ECO:0000259" key="5">
    <source>
        <dbReference type="Pfam" id="PF00462"/>
    </source>
</evidence>
<evidence type="ECO:0000256" key="1">
    <source>
        <dbReference type="ARBA" id="ARBA00008983"/>
    </source>
</evidence>
<dbReference type="InterPro" id="IPR002109">
    <property type="entry name" value="Glutaredoxin"/>
</dbReference>
<dbReference type="GO" id="GO:0051536">
    <property type="term" value="F:iron-sulfur cluster binding"/>
    <property type="evidence" value="ECO:0007669"/>
    <property type="project" value="UniProtKB-KW"/>
</dbReference>
<keyword evidence="7" id="KW-1185">Reference proteome</keyword>
<evidence type="ECO:0000256" key="3">
    <source>
        <dbReference type="ARBA" id="ARBA00023004"/>
    </source>
</evidence>
<comment type="similarity">
    <text evidence="1">Belongs to the glutaredoxin family. CGFS subfamily.</text>
</comment>
<comment type="caution">
    <text evidence="6">The sequence shown here is derived from an EMBL/GenBank/DDBJ whole genome shotgun (WGS) entry which is preliminary data.</text>
</comment>
<sequence>MEMASVVNGVRCAALSPRLLRAPHDLSAHTFSLSDIEAVSLTDDLSKVPASSGIYAIYDKAGDLQYIGLTRRLSSSLQNHVHDLPELCASTKFSIINAPEKAALLDAWKQWMEEHINVTGKVPPGNVQGVTTWTERKVKPSKQDVRLTPGPNTKLNIPLEELIDKVVKENKVVAFIKGTRTAPQCGFSHRVLTILNEHGIDYESVNVLDEEHNAGLREALKVYSQWPTIPQIYAYGEFVGGADILDELASNGKIKQ</sequence>
<feature type="domain" description="Glutaredoxin" evidence="5">
    <location>
        <begin position="172"/>
        <end position="239"/>
    </location>
</feature>
<evidence type="ECO:0000313" key="7">
    <source>
        <dbReference type="Proteomes" id="UP000886520"/>
    </source>
</evidence>